<dbReference type="AlphaFoldDB" id="A0A382P7E1"/>
<dbReference type="EMBL" id="UINC01104578">
    <property type="protein sequence ID" value="SVC67842.1"/>
    <property type="molecule type" value="Genomic_DNA"/>
</dbReference>
<organism evidence="1">
    <name type="scientific">marine metagenome</name>
    <dbReference type="NCBI Taxonomy" id="408172"/>
    <lineage>
        <taxon>unclassified sequences</taxon>
        <taxon>metagenomes</taxon>
        <taxon>ecological metagenomes</taxon>
    </lineage>
</organism>
<proteinExistence type="predicted"/>
<name>A0A382P7E1_9ZZZZ</name>
<protein>
    <submittedName>
        <fullName evidence="1">Uncharacterized protein</fullName>
    </submittedName>
</protein>
<gene>
    <name evidence="1" type="ORF">METZ01_LOCUS320696</name>
</gene>
<accession>A0A382P7E1</accession>
<reference evidence="1" key="1">
    <citation type="submission" date="2018-05" db="EMBL/GenBank/DDBJ databases">
        <authorList>
            <person name="Lanie J.A."/>
            <person name="Ng W.-L."/>
            <person name="Kazmierczak K.M."/>
            <person name="Andrzejewski T.M."/>
            <person name="Davidsen T.M."/>
            <person name="Wayne K.J."/>
            <person name="Tettelin H."/>
            <person name="Glass J.I."/>
            <person name="Rusch D."/>
            <person name="Podicherti R."/>
            <person name="Tsui H.-C.T."/>
            <person name="Winkler M.E."/>
        </authorList>
    </citation>
    <scope>NUCLEOTIDE SEQUENCE</scope>
</reference>
<evidence type="ECO:0000313" key="1">
    <source>
        <dbReference type="EMBL" id="SVC67842.1"/>
    </source>
</evidence>
<sequence>MESNMDKRICPNCGEPCEKEYETVFVHGQELCVCCNSNIEPCCEEDGFTDNILNDGGENNNVFVDFFYETGFLKSN</sequence>